<sequence length="351" mass="40018">MVLATPIWIVSPRLFRFLGRQAKVAFTSTAAILHWLFMGNIEFVITGEPSFERQQIVFANHQTLTDWWWLGLCAWHQGTPLISGIKIILMDYLKYVPFFGWLAYLIDFIFLKQKWALDEATFTRSLTPLPNRPSEPLWLLIFPEGLLLHQKNLNSAAAFIEKQKASLPPGSYTPRLPTNVILPRSKGLYTCIKKLNNPEAIAPVTTLMDVTFAFSPSAQEQGLFPNQVLTPLAFFGKGTPDIVSRVHIDFRRMEGPVNGVDRLSQLSETEFTEWLNKRWELKDDLLGYFRKNGQFEGFVGARHDQSIQVGARETSFKIVPKAMDFLRVFGAFFALWSIIAVFTLIGVFVRA</sequence>
<evidence type="ECO:0000256" key="3">
    <source>
        <dbReference type="ARBA" id="ARBA00023315"/>
    </source>
</evidence>
<protein>
    <recommendedName>
        <fullName evidence="5">Phospholipid/glycerol acyltransferase domain-containing protein</fullName>
    </recommendedName>
</protein>
<reference evidence="6 7" key="1">
    <citation type="submission" date="2016-07" db="EMBL/GenBank/DDBJ databases">
        <title>Pervasive Adenine N6-methylation of Active Genes in Fungi.</title>
        <authorList>
            <consortium name="DOE Joint Genome Institute"/>
            <person name="Mondo S.J."/>
            <person name="Dannebaum R.O."/>
            <person name="Kuo R.C."/>
            <person name="Labutti K."/>
            <person name="Haridas S."/>
            <person name="Kuo A."/>
            <person name="Salamov A."/>
            <person name="Ahrendt S.R."/>
            <person name="Lipzen A."/>
            <person name="Sullivan W."/>
            <person name="Andreopoulos W.B."/>
            <person name="Clum A."/>
            <person name="Lindquist E."/>
            <person name="Daum C."/>
            <person name="Ramamoorthy G.K."/>
            <person name="Gryganskyi A."/>
            <person name="Culley D."/>
            <person name="Magnuson J.K."/>
            <person name="James T.Y."/>
            <person name="O'Malley M.A."/>
            <person name="Stajich J.E."/>
            <person name="Spatafora J.W."/>
            <person name="Visel A."/>
            <person name="Grigoriev I.V."/>
        </authorList>
    </citation>
    <scope>NUCLEOTIDE SEQUENCE [LARGE SCALE GENOMIC DNA]</scope>
    <source>
        <strain evidence="6 7">JEL800</strain>
    </source>
</reference>
<dbReference type="GO" id="GO:0005783">
    <property type="term" value="C:endoplasmic reticulum"/>
    <property type="evidence" value="ECO:0007669"/>
    <property type="project" value="TreeGrafter"/>
</dbReference>
<dbReference type="InterPro" id="IPR032098">
    <property type="entry name" value="Acyltransf_C"/>
</dbReference>
<dbReference type="GO" id="GO:0036149">
    <property type="term" value="P:phosphatidylinositol acyl-chain remodeling"/>
    <property type="evidence" value="ECO:0007669"/>
    <property type="project" value="TreeGrafter"/>
</dbReference>
<dbReference type="GO" id="GO:0016746">
    <property type="term" value="F:acyltransferase activity"/>
    <property type="evidence" value="ECO:0007669"/>
    <property type="project" value="UniProtKB-KW"/>
</dbReference>
<keyword evidence="4" id="KW-0472">Membrane</keyword>
<keyword evidence="4" id="KW-1133">Transmembrane helix</keyword>
<dbReference type="STRING" id="329046.A0A1Y2C041"/>
<dbReference type="OrthoDB" id="189226at2759"/>
<comment type="caution">
    <text evidence="6">The sequence shown here is derived from an EMBL/GenBank/DDBJ whole genome shotgun (WGS) entry which is preliminary data.</text>
</comment>
<dbReference type="CDD" id="cd07990">
    <property type="entry name" value="LPLAT_LCLAT1-like"/>
    <property type="match status" value="1"/>
</dbReference>
<keyword evidence="7" id="KW-1185">Reference proteome</keyword>
<keyword evidence="2" id="KW-0808">Transferase</keyword>
<evidence type="ECO:0000259" key="5">
    <source>
        <dbReference type="SMART" id="SM00563"/>
    </source>
</evidence>
<dbReference type="EMBL" id="MCGO01000035">
    <property type="protein sequence ID" value="ORY40402.1"/>
    <property type="molecule type" value="Genomic_DNA"/>
</dbReference>
<dbReference type="Pfam" id="PF16076">
    <property type="entry name" value="Acyltransf_C"/>
    <property type="match status" value="1"/>
</dbReference>
<dbReference type="SMART" id="SM00563">
    <property type="entry name" value="PlsC"/>
    <property type="match status" value="1"/>
</dbReference>
<keyword evidence="3" id="KW-0012">Acyltransferase</keyword>
<evidence type="ECO:0000256" key="4">
    <source>
        <dbReference type="SAM" id="Phobius"/>
    </source>
</evidence>
<name>A0A1Y2C041_9FUNG</name>
<dbReference type="PANTHER" id="PTHR10983">
    <property type="entry name" value="1-ACYLGLYCEROL-3-PHOSPHATE ACYLTRANSFERASE-RELATED"/>
    <property type="match status" value="1"/>
</dbReference>
<organism evidence="6 7">
    <name type="scientific">Rhizoclosmatium globosum</name>
    <dbReference type="NCBI Taxonomy" id="329046"/>
    <lineage>
        <taxon>Eukaryota</taxon>
        <taxon>Fungi</taxon>
        <taxon>Fungi incertae sedis</taxon>
        <taxon>Chytridiomycota</taxon>
        <taxon>Chytridiomycota incertae sedis</taxon>
        <taxon>Chytridiomycetes</taxon>
        <taxon>Chytridiales</taxon>
        <taxon>Chytriomycetaceae</taxon>
        <taxon>Rhizoclosmatium</taxon>
    </lineage>
</organism>
<keyword evidence="4" id="KW-0812">Transmembrane</keyword>
<evidence type="ECO:0000313" key="6">
    <source>
        <dbReference type="EMBL" id="ORY40402.1"/>
    </source>
</evidence>
<evidence type="ECO:0000256" key="2">
    <source>
        <dbReference type="ARBA" id="ARBA00022679"/>
    </source>
</evidence>
<dbReference type="PANTHER" id="PTHR10983:SF16">
    <property type="entry name" value="LYSOCARDIOLIPIN ACYLTRANSFERASE 1"/>
    <property type="match status" value="1"/>
</dbReference>
<feature type="transmembrane region" description="Helical" evidence="4">
    <location>
        <begin position="325"/>
        <end position="349"/>
    </location>
</feature>
<evidence type="ECO:0000313" key="7">
    <source>
        <dbReference type="Proteomes" id="UP000193642"/>
    </source>
</evidence>
<proteinExistence type="inferred from homology"/>
<comment type="similarity">
    <text evidence="1">Belongs to the 1-acyl-sn-glycerol-3-phosphate acyltransferase family.</text>
</comment>
<dbReference type="Proteomes" id="UP000193642">
    <property type="component" value="Unassembled WGS sequence"/>
</dbReference>
<gene>
    <name evidence="6" type="ORF">BCR33DRAFT_719398</name>
</gene>
<dbReference type="SUPFAM" id="SSF69593">
    <property type="entry name" value="Glycerol-3-phosphate (1)-acyltransferase"/>
    <property type="match status" value="1"/>
</dbReference>
<dbReference type="InterPro" id="IPR002123">
    <property type="entry name" value="Plipid/glycerol_acylTrfase"/>
</dbReference>
<feature type="domain" description="Phospholipid/glycerol acyltransferase" evidence="5">
    <location>
        <begin position="55"/>
        <end position="189"/>
    </location>
</feature>
<dbReference type="Pfam" id="PF01553">
    <property type="entry name" value="Acyltransferase"/>
    <property type="match status" value="1"/>
</dbReference>
<accession>A0A1Y2C041</accession>
<dbReference type="AlphaFoldDB" id="A0A1Y2C041"/>
<evidence type="ECO:0000256" key="1">
    <source>
        <dbReference type="ARBA" id="ARBA00008655"/>
    </source>
</evidence>